<keyword evidence="4 15" id="KW-0819">tRNA processing</keyword>
<name>A0A832T4S3_9CREN</name>
<sequence>MDKQEFFKLLENSIVDGIKRYYRNLVFIQDKNYLNHVKEILQLYLKINSKPSIAYAFHPWVKGAKDRLNEIRNLVDVLDIDYSSSDRYLGSTFDVVILDLIDNFEPNYIGRLIDLVRGGGIGILYTDNLIEHKLFRNSIIKNGNIRDVYEKRFLRKLNEHQGIFMIINSDYIAKPFNGEVKEKPSPQIPKKFSMPLELHKLCMSKDQNKVLESFNTIRGGGKKVFVITSARGRGKSAVTGLGLAGLISKIEKKKKFKVVVTAPSSTSISQLMLFLKKGLDALSIPYKSKDSIYGYPLSIEGSNFKVYYEIPEATLEDEGDLLVVDEAAAIGIGYIDSAIKTWKKVVLVTTVHGYEGSGKAFLRYLKRILTTRKVSVMWQELIKPLRYAEGDPVEKWLYDTLLLDAEPDEPPQNVSHVIYESANVEEIFNDDHKLRQIYGILVTAHYRNNPNDLMIMADGVHHKIKTLSTLDGKYIGVVQIAQEGDLPDSLIDLALKGGTFDGDLIPDRLIKHVRLRDFGKMKGWRIVRIAVVQELQDKGLGSTMLNMVEESAKEEGVDWVGSAFMGDARVLNFWIKNGYVPVHVSPKKNEKLGDYPVVVIKPISEIAVKATFIASMILKDKILNTLHDIYFSMDPEIVRIILNGIKVHKEINVNRIYVDKVLAFVQGVSPYESSADGIHMITLKYFWDAKRDWSLTPEQEIILIAKVLQGRPWRFTSSSLNSNRTTINELLYEAVAELLYRYYNLTPDSKGGLEIKNLDDEFHTNEL</sequence>
<dbReference type="InterPro" id="IPR013562">
    <property type="entry name" value="TmcA/NAT10_N"/>
</dbReference>
<dbReference type="PANTHER" id="PTHR10925">
    <property type="entry name" value="N-ACETYLTRANSFERASE 10"/>
    <property type="match status" value="1"/>
</dbReference>
<dbReference type="RefSeq" id="WP_010980442.1">
    <property type="nucleotide sequence ID" value="NZ_BAABQO010000001.1"/>
</dbReference>
<evidence type="ECO:0000256" key="8">
    <source>
        <dbReference type="ARBA" id="ARBA00023315"/>
    </source>
</evidence>
<proteinExistence type="inferred from homology"/>
<evidence type="ECO:0000256" key="10">
    <source>
        <dbReference type="ARBA" id="ARBA00049889"/>
    </source>
</evidence>
<dbReference type="InterPro" id="IPR027417">
    <property type="entry name" value="P-loop_NTPase"/>
</dbReference>
<comment type="similarity">
    <text evidence="15">Belongs to the TmcA family.</text>
</comment>
<dbReference type="InterPro" id="IPR000182">
    <property type="entry name" value="GNAT_dom"/>
</dbReference>
<accession>A0A832T4S3</accession>
<evidence type="ECO:0000313" key="17">
    <source>
        <dbReference type="EMBL" id="HII75177.1"/>
    </source>
</evidence>
<feature type="binding site" evidence="15">
    <location>
        <position position="386"/>
    </location>
    <ligand>
        <name>ATP</name>
        <dbReference type="ChEBI" id="CHEBI:30616"/>
    </ligand>
</feature>
<dbReference type="GO" id="GO:0002101">
    <property type="term" value="P:tRNA wobble cytosine modification"/>
    <property type="evidence" value="ECO:0007669"/>
    <property type="project" value="UniProtKB-UniRule"/>
</dbReference>
<comment type="caution">
    <text evidence="15">Lacks conserved residue(s) required for the propagation of feature annotation.</text>
</comment>
<evidence type="ECO:0000256" key="12">
    <source>
        <dbReference type="ARBA" id="ARBA00052598"/>
    </source>
</evidence>
<evidence type="ECO:0000256" key="9">
    <source>
        <dbReference type="ARBA" id="ARBA00049883"/>
    </source>
</evidence>
<keyword evidence="3 15" id="KW-0808">Transferase</keyword>
<dbReference type="Gene3D" id="3.40.630.30">
    <property type="match status" value="1"/>
</dbReference>
<reference evidence="17" key="1">
    <citation type="journal article" date="2020" name="bioRxiv">
        <title>A rank-normalized archaeal taxonomy based on genome phylogeny resolves widespread incomplete and uneven classifications.</title>
        <authorList>
            <person name="Rinke C."/>
            <person name="Chuvochina M."/>
            <person name="Mussig A.J."/>
            <person name="Chaumeil P.-A."/>
            <person name="Waite D.W."/>
            <person name="Whitman W.B."/>
            <person name="Parks D.H."/>
            <person name="Hugenholtz P."/>
        </authorList>
    </citation>
    <scope>NUCLEOTIDE SEQUENCE</scope>
    <source>
        <strain evidence="17">UBA8838</strain>
    </source>
</reference>
<dbReference type="Gene3D" id="3.40.50.300">
    <property type="entry name" value="P-loop containing nucleotide triphosphate hydrolases"/>
    <property type="match status" value="1"/>
</dbReference>
<dbReference type="Pfam" id="PF13718">
    <property type="entry name" value="GNAT_acetyltr_2"/>
    <property type="match status" value="1"/>
</dbReference>
<evidence type="ECO:0000256" key="3">
    <source>
        <dbReference type="ARBA" id="ARBA00022679"/>
    </source>
</evidence>
<evidence type="ECO:0000256" key="7">
    <source>
        <dbReference type="ARBA" id="ARBA00022884"/>
    </source>
</evidence>
<evidence type="ECO:0000256" key="6">
    <source>
        <dbReference type="ARBA" id="ARBA00022840"/>
    </source>
</evidence>
<dbReference type="InterPro" id="IPR007807">
    <property type="entry name" value="TcmA/NAT10_helicase"/>
</dbReference>
<keyword evidence="2 15" id="KW-0820">tRNA-binding</keyword>
<feature type="domain" description="N-acetyltransferase" evidence="16">
    <location>
        <begin position="465"/>
        <end position="604"/>
    </location>
</feature>
<keyword evidence="5 15" id="KW-0547">Nucleotide-binding</keyword>
<dbReference type="Gene3D" id="3.40.50.11040">
    <property type="match status" value="1"/>
</dbReference>
<dbReference type="SUPFAM" id="SSF52540">
    <property type="entry name" value="P-loop containing nucleoside triphosphate hydrolases"/>
    <property type="match status" value="1"/>
</dbReference>
<protein>
    <recommendedName>
        <fullName evidence="15">tRNA(Met) cytidine acetyltransferase TmcA</fullName>
        <ecNumber evidence="15">2.3.1.193</ecNumber>
    </recommendedName>
</protein>
<comment type="caution">
    <text evidence="17">The sequence shown here is derived from an EMBL/GenBank/DDBJ whole genome shotgun (WGS) entry which is preliminary data.</text>
</comment>
<evidence type="ECO:0000256" key="2">
    <source>
        <dbReference type="ARBA" id="ARBA00022555"/>
    </source>
</evidence>
<evidence type="ECO:0000256" key="4">
    <source>
        <dbReference type="ARBA" id="ARBA00022694"/>
    </source>
</evidence>
<dbReference type="InterPro" id="IPR032672">
    <property type="entry name" value="TmcA/NAT10/Kre33"/>
</dbReference>
<dbReference type="Proteomes" id="UP000646844">
    <property type="component" value="Unassembled WGS sequence"/>
</dbReference>
<gene>
    <name evidence="15" type="primary">tmcA</name>
    <name evidence="17" type="ORF">HA332_12615</name>
</gene>
<dbReference type="AlphaFoldDB" id="A0A832T4S3"/>
<dbReference type="HAMAP" id="MF_01886">
    <property type="entry name" value="tRNA_acetyltr_TmcA"/>
    <property type="match status" value="1"/>
</dbReference>
<dbReference type="Pfam" id="PF05127">
    <property type="entry name" value="NAT10_TcmA_helicase"/>
    <property type="match status" value="1"/>
</dbReference>
<dbReference type="OMA" id="HYRTEPN"/>
<dbReference type="GO" id="GO:1990883">
    <property type="term" value="F:18S rRNA cytidine N-acetyltransferase activity"/>
    <property type="evidence" value="ECO:0007669"/>
    <property type="project" value="TreeGrafter"/>
</dbReference>
<dbReference type="InterPro" id="IPR024914">
    <property type="entry name" value="tRNA_acetyltr_TmcA"/>
</dbReference>
<evidence type="ECO:0000259" key="16">
    <source>
        <dbReference type="PROSITE" id="PS51186"/>
    </source>
</evidence>
<dbReference type="GO" id="GO:0005524">
    <property type="term" value="F:ATP binding"/>
    <property type="evidence" value="ECO:0007669"/>
    <property type="project" value="UniProtKB-UniRule"/>
</dbReference>
<comment type="catalytic activity">
    <reaction evidence="12 15">
        <text>cytidine(34) in elongator tRNA(Met) + acetyl-CoA + ATP + H2O = N(4)-acetylcytidine(34) in elongator tRNA(Met) + ADP + phosphate + CoA + H(+)</text>
        <dbReference type="Rhea" id="RHEA:43788"/>
        <dbReference type="Rhea" id="RHEA-COMP:10693"/>
        <dbReference type="Rhea" id="RHEA-COMP:10694"/>
        <dbReference type="ChEBI" id="CHEBI:15377"/>
        <dbReference type="ChEBI" id="CHEBI:15378"/>
        <dbReference type="ChEBI" id="CHEBI:30616"/>
        <dbReference type="ChEBI" id="CHEBI:43474"/>
        <dbReference type="ChEBI" id="CHEBI:57287"/>
        <dbReference type="ChEBI" id="CHEBI:57288"/>
        <dbReference type="ChEBI" id="CHEBI:74900"/>
        <dbReference type="ChEBI" id="CHEBI:82748"/>
        <dbReference type="ChEBI" id="CHEBI:456216"/>
        <dbReference type="EC" id="2.3.1.193"/>
    </reaction>
</comment>
<dbReference type="SUPFAM" id="SSF55729">
    <property type="entry name" value="Acyl-CoA N-acyltransferases (Nat)"/>
    <property type="match status" value="1"/>
</dbReference>
<evidence type="ECO:0000313" key="18">
    <source>
        <dbReference type="Proteomes" id="UP000646844"/>
    </source>
</evidence>
<dbReference type="PANTHER" id="PTHR10925:SF5">
    <property type="entry name" value="RNA CYTIDINE ACETYLTRANSFERASE"/>
    <property type="match status" value="1"/>
</dbReference>
<evidence type="ECO:0000256" key="1">
    <source>
        <dbReference type="ARBA" id="ARBA00022490"/>
    </source>
</evidence>
<evidence type="ECO:0000256" key="14">
    <source>
        <dbReference type="ARBA" id="ARBA00056795"/>
    </source>
</evidence>
<dbReference type="GO" id="GO:0005737">
    <property type="term" value="C:cytoplasm"/>
    <property type="evidence" value="ECO:0007669"/>
    <property type="project" value="UniProtKB-SubCell"/>
</dbReference>
<keyword evidence="6 15" id="KW-0067">ATP-binding</keyword>
<comment type="function">
    <text evidence="14">Catalyzes the formation of 41 N(4)-acetylcytidine (ac(4)C) sites in RNA, almost always on the middle C of a CCG motif. Modifications are found mostly in tRNA, with small amounts found in rRNA and mRNA.</text>
</comment>
<dbReference type="GeneID" id="1460440"/>
<dbReference type="GO" id="GO:0051391">
    <property type="term" value="P:tRNA acetylation"/>
    <property type="evidence" value="ECO:0007669"/>
    <property type="project" value="UniProtKB-UniRule"/>
</dbReference>
<dbReference type="EC" id="2.3.1.193" evidence="15"/>
<comment type="catalytic activity">
    <reaction evidence="10">
        <text>a cytidine in RNA + acetyl-CoA + ATP + H2O = an N(4)-acetylcytidine in RNA + ADP + phosphate + CoA + H(+)</text>
        <dbReference type="Rhea" id="RHEA:82211"/>
        <dbReference type="Rhea" id="RHEA-COMP:15704"/>
        <dbReference type="Rhea" id="RHEA-COMP:19834"/>
        <dbReference type="ChEBI" id="CHEBI:15377"/>
        <dbReference type="ChEBI" id="CHEBI:15378"/>
        <dbReference type="ChEBI" id="CHEBI:30616"/>
        <dbReference type="ChEBI" id="CHEBI:43474"/>
        <dbReference type="ChEBI" id="CHEBI:57287"/>
        <dbReference type="ChEBI" id="CHEBI:57288"/>
        <dbReference type="ChEBI" id="CHEBI:74900"/>
        <dbReference type="ChEBI" id="CHEBI:82748"/>
        <dbReference type="ChEBI" id="CHEBI:456216"/>
    </reaction>
</comment>
<organism evidence="17 18">
    <name type="scientific">Sulfurisphaera tokodaii</name>
    <dbReference type="NCBI Taxonomy" id="111955"/>
    <lineage>
        <taxon>Archaea</taxon>
        <taxon>Thermoproteota</taxon>
        <taxon>Thermoprotei</taxon>
        <taxon>Sulfolobales</taxon>
        <taxon>Sulfolobaceae</taxon>
        <taxon>Sulfurisphaera</taxon>
    </lineage>
</organism>
<evidence type="ECO:0000256" key="15">
    <source>
        <dbReference type="HAMAP-Rule" id="MF_01886"/>
    </source>
</evidence>
<dbReference type="InterPro" id="IPR016181">
    <property type="entry name" value="Acyl_CoA_acyltransferase"/>
</dbReference>
<dbReference type="GO" id="GO:1904812">
    <property type="term" value="P:rRNA acetylation involved in maturation of SSU-rRNA"/>
    <property type="evidence" value="ECO:0007669"/>
    <property type="project" value="TreeGrafter"/>
</dbReference>
<comment type="subcellular location">
    <subcellularLocation>
        <location evidence="15">Cytoplasm</location>
    </subcellularLocation>
</comment>
<keyword evidence="1 15" id="KW-0963">Cytoplasm</keyword>
<evidence type="ECO:0000256" key="5">
    <source>
        <dbReference type="ARBA" id="ARBA00022741"/>
    </source>
</evidence>
<feature type="binding site" evidence="15">
    <location>
        <begin position="529"/>
        <end position="531"/>
    </location>
    <ligand>
        <name>acetyl-CoA</name>
        <dbReference type="ChEBI" id="CHEBI:57288"/>
    </ligand>
</feature>
<evidence type="ECO:0000256" key="11">
    <source>
        <dbReference type="ARBA" id="ARBA00049914"/>
    </source>
</evidence>
<keyword evidence="8 15" id="KW-0012">Acyltransferase</keyword>
<dbReference type="GO" id="GO:0051392">
    <property type="term" value="F:tRNA cytidine N4-acetyltransferase activity"/>
    <property type="evidence" value="ECO:0007669"/>
    <property type="project" value="UniProtKB-UniRule"/>
</dbReference>
<dbReference type="GO" id="GO:0000049">
    <property type="term" value="F:tRNA binding"/>
    <property type="evidence" value="ECO:0007669"/>
    <property type="project" value="UniProtKB-UniRule"/>
</dbReference>
<comment type="function">
    <text evidence="13 15">Catalyzes the formation of N(4)-acetylcytidine (ac(4)C) at the wobble position of tRNA(Met), by using acetyl-CoA as an acetyl donor and ATP (or GTP).</text>
</comment>
<feature type="binding site" evidence="15">
    <location>
        <position position="207"/>
    </location>
    <ligand>
        <name>ATP</name>
        <dbReference type="ChEBI" id="CHEBI:30616"/>
    </ligand>
</feature>
<comment type="catalytic activity">
    <reaction evidence="9">
        <text>a cytidine in tRNA + acetyl-CoA + ATP + H2O = an N(4)-acetylcytidine in tRNA + ADP + phosphate + CoA + H(+)</text>
        <dbReference type="Rhea" id="RHEA:53876"/>
        <dbReference type="Rhea" id="RHEA-COMP:13670"/>
        <dbReference type="Rhea" id="RHEA-COMP:13671"/>
        <dbReference type="ChEBI" id="CHEBI:15377"/>
        <dbReference type="ChEBI" id="CHEBI:15378"/>
        <dbReference type="ChEBI" id="CHEBI:30616"/>
        <dbReference type="ChEBI" id="CHEBI:43474"/>
        <dbReference type="ChEBI" id="CHEBI:57287"/>
        <dbReference type="ChEBI" id="CHEBI:57288"/>
        <dbReference type="ChEBI" id="CHEBI:74900"/>
        <dbReference type="ChEBI" id="CHEBI:82748"/>
        <dbReference type="ChEBI" id="CHEBI:456216"/>
    </reaction>
</comment>
<dbReference type="PROSITE" id="PS51186">
    <property type="entry name" value="GNAT"/>
    <property type="match status" value="1"/>
</dbReference>
<dbReference type="CDD" id="cd04301">
    <property type="entry name" value="NAT_SF"/>
    <property type="match status" value="1"/>
</dbReference>
<dbReference type="FunFam" id="3.40.630.30:FF:000140">
    <property type="entry name" value="tRNA(Met) cytidine acetyltransferase TmcA"/>
    <property type="match status" value="1"/>
</dbReference>
<evidence type="ECO:0000256" key="13">
    <source>
        <dbReference type="ARBA" id="ARBA00054687"/>
    </source>
</evidence>
<comment type="catalytic activity">
    <reaction evidence="11">
        <text>a cytidine in mRNA + acetyl-CoA + ATP + H2O = an N(4)-acetylcytidine in mRNA + ADP + phosphate + CoA + H(+)</text>
        <dbReference type="Rhea" id="RHEA:58480"/>
        <dbReference type="Rhea" id="RHEA-COMP:15145"/>
        <dbReference type="Rhea" id="RHEA-COMP:15146"/>
        <dbReference type="ChEBI" id="CHEBI:15377"/>
        <dbReference type="ChEBI" id="CHEBI:15378"/>
        <dbReference type="ChEBI" id="CHEBI:30616"/>
        <dbReference type="ChEBI" id="CHEBI:43474"/>
        <dbReference type="ChEBI" id="CHEBI:57287"/>
        <dbReference type="ChEBI" id="CHEBI:57288"/>
        <dbReference type="ChEBI" id="CHEBI:74900"/>
        <dbReference type="ChEBI" id="CHEBI:82748"/>
        <dbReference type="ChEBI" id="CHEBI:456216"/>
    </reaction>
</comment>
<keyword evidence="7 15" id="KW-0694">RNA-binding</keyword>
<dbReference type="EMBL" id="DUJO01000052">
    <property type="protein sequence ID" value="HII75177.1"/>
    <property type="molecule type" value="Genomic_DNA"/>
</dbReference>
<dbReference type="Pfam" id="PF08351">
    <property type="entry name" value="TmcA_N"/>
    <property type="match status" value="1"/>
</dbReference>